<sequence>MSKLIPPPIHNVAAEFDGLPGIGPRAALRYAYWLVNLPKDHLLRFADALQRLADGVTRCHVCGLWSDASPCTICTDPRRSNTELCVVASPQDVRVIEESGAFKGRYHILGGTLDPVSGRTPEQLYIPALIERLTNPASTITEVILAFDPDVPGDTTVLYLKKQLAERDFGRPIRTTRLARGLPNGATLEYADEMTVAEALEHRRES</sequence>
<keyword evidence="1 7" id="KW-0479">Metal-binding</keyword>
<evidence type="ECO:0000259" key="8">
    <source>
        <dbReference type="PROSITE" id="PS50880"/>
    </source>
</evidence>
<dbReference type="PANTHER" id="PTHR30446">
    <property type="entry name" value="RECOMBINATION PROTEIN RECR"/>
    <property type="match status" value="1"/>
</dbReference>
<keyword evidence="4 7" id="KW-0862">Zinc</keyword>
<dbReference type="CDD" id="cd01025">
    <property type="entry name" value="TOPRIM_recR"/>
    <property type="match status" value="1"/>
</dbReference>
<comment type="similarity">
    <text evidence="7">Belongs to the RecR family.</text>
</comment>
<evidence type="ECO:0000256" key="2">
    <source>
        <dbReference type="ARBA" id="ARBA00022763"/>
    </source>
</evidence>
<dbReference type="HAMAP" id="MF_00017">
    <property type="entry name" value="RecR"/>
    <property type="match status" value="1"/>
</dbReference>
<evidence type="ECO:0000313" key="9">
    <source>
        <dbReference type="EMBL" id="MBE7524869.1"/>
    </source>
</evidence>
<dbReference type="InterPro" id="IPR015967">
    <property type="entry name" value="Rcmb_RecR_Znf"/>
</dbReference>
<dbReference type="PROSITE" id="PS01300">
    <property type="entry name" value="RECR"/>
    <property type="match status" value="1"/>
</dbReference>
<dbReference type="Pfam" id="PF13662">
    <property type="entry name" value="Toprim_4"/>
    <property type="match status" value="1"/>
</dbReference>
<evidence type="ECO:0000256" key="4">
    <source>
        <dbReference type="ARBA" id="ARBA00022833"/>
    </source>
</evidence>
<proteinExistence type="inferred from homology"/>
<comment type="function">
    <text evidence="7">May play a role in DNA repair. It seems to be involved in an RecBC-independent recombinational process of DNA repair. It may act with RecF and RecO.</text>
</comment>
<dbReference type="Gene3D" id="1.10.8.420">
    <property type="entry name" value="RecR Domain 1"/>
    <property type="match status" value="1"/>
</dbReference>
<dbReference type="Pfam" id="PF21175">
    <property type="entry name" value="RecR_C"/>
    <property type="match status" value="1"/>
</dbReference>
<keyword evidence="3 7" id="KW-0863">Zinc-finger</keyword>
<evidence type="ECO:0000256" key="6">
    <source>
        <dbReference type="ARBA" id="ARBA00023204"/>
    </source>
</evidence>
<dbReference type="GO" id="GO:0008270">
    <property type="term" value="F:zinc ion binding"/>
    <property type="evidence" value="ECO:0007669"/>
    <property type="project" value="UniProtKB-KW"/>
</dbReference>
<dbReference type="GO" id="GO:0006310">
    <property type="term" value="P:DNA recombination"/>
    <property type="evidence" value="ECO:0007669"/>
    <property type="project" value="UniProtKB-UniRule"/>
</dbReference>
<dbReference type="Gene3D" id="3.40.1360.10">
    <property type="match status" value="1"/>
</dbReference>
<dbReference type="SUPFAM" id="SSF111304">
    <property type="entry name" value="Recombination protein RecR"/>
    <property type="match status" value="1"/>
</dbReference>
<dbReference type="InterPro" id="IPR023627">
    <property type="entry name" value="Rcmb_RecR"/>
</dbReference>
<dbReference type="InterPro" id="IPR000093">
    <property type="entry name" value="DNA_Rcmb_RecR"/>
</dbReference>
<dbReference type="NCBIfam" id="TIGR00615">
    <property type="entry name" value="recR"/>
    <property type="match status" value="1"/>
</dbReference>
<dbReference type="AlphaFoldDB" id="A0A928TPN2"/>
<reference evidence="9" key="1">
    <citation type="submission" date="2020-05" db="EMBL/GenBank/DDBJ databases">
        <title>High-Quality Genomes of Partial-Nitritation/Anammox System by Hierarchical Clustering Based Hybrid Assembly.</title>
        <authorList>
            <person name="Liu L."/>
            <person name="Wang Y."/>
            <person name="Che Y."/>
            <person name="Chen Y."/>
            <person name="Xia Y."/>
            <person name="Luo R."/>
            <person name="Cheng S.H."/>
            <person name="Zheng C."/>
            <person name="Zhang T."/>
        </authorList>
    </citation>
    <scope>NUCLEOTIDE SEQUENCE</scope>
    <source>
        <strain evidence="9">H1_PAT1</strain>
    </source>
</reference>
<name>A0A928TPN2_UNCKA</name>
<dbReference type="GO" id="GO:0003677">
    <property type="term" value="F:DNA binding"/>
    <property type="evidence" value="ECO:0007669"/>
    <property type="project" value="UniProtKB-UniRule"/>
</dbReference>
<keyword evidence="5 7" id="KW-0233">DNA recombination</keyword>
<dbReference type="GO" id="GO:0006281">
    <property type="term" value="P:DNA repair"/>
    <property type="evidence" value="ECO:0007669"/>
    <property type="project" value="UniProtKB-UniRule"/>
</dbReference>
<comment type="caution">
    <text evidence="9">The sequence shown here is derived from an EMBL/GenBank/DDBJ whole genome shotgun (WGS) entry which is preliminary data.</text>
</comment>
<dbReference type="Pfam" id="PF02132">
    <property type="entry name" value="RecR_ZnF"/>
    <property type="match status" value="1"/>
</dbReference>
<dbReference type="EMBL" id="JABTTY010000001">
    <property type="protein sequence ID" value="MBE7524869.1"/>
    <property type="molecule type" value="Genomic_DNA"/>
</dbReference>
<dbReference type="InterPro" id="IPR006171">
    <property type="entry name" value="TOPRIM_dom"/>
</dbReference>
<dbReference type="PANTHER" id="PTHR30446:SF0">
    <property type="entry name" value="RECOMBINATION PROTEIN RECR"/>
    <property type="match status" value="1"/>
</dbReference>
<dbReference type="Pfam" id="PF21176">
    <property type="entry name" value="RecR_HhH"/>
    <property type="match status" value="1"/>
</dbReference>
<evidence type="ECO:0000256" key="7">
    <source>
        <dbReference type="HAMAP-Rule" id="MF_00017"/>
    </source>
</evidence>
<feature type="zinc finger region" description="C4-type" evidence="7">
    <location>
        <begin position="59"/>
        <end position="74"/>
    </location>
</feature>
<organism evidence="9 10">
    <name type="scientific">candidate division WWE3 bacterium</name>
    <dbReference type="NCBI Taxonomy" id="2053526"/>
    <lineage>
        <taxon>Bacteria</taxon>
        <taxon>Katanobacteria</taxon>
    </lineage>
</organism>
<keyword evidence="2 7" id="KW-0227">DNA damage</keyword>
<evidence type="ECO:0000256" key="5">
    <source>
        <dbReference type="ARBA" id="ARBA00023172"/>
    </source>
</evidence>
<evidence type="ECO:0000256" key="3">
    <source>
        <dbReference type="ARBA" id="ARBA00022771"/>
    </source>
</evidence>
<gene>
    <name evidence="7 9" type="primary">recR</name>
    <name evidence="9" type="ORF">HS096_00505</name>
</gene>
<protein>
    <recommendedName>
        <fullName evidence="7">Recombination protein RecR</fullName>
    </recommendedName>
</protein>
<dbReference type="SMART" id="SM00493">
    <property type="entry name" value="TOPRIM"/>
    <property type="match status" value="1"/>
</dbReference>
<dbReference type="PROSITE" id="PS50880">
    <property type="entry name" value="TOPRIM"/>
    <property type="match status" value="1"/>
</dbReference>
<feature type="domain" description="Toprim" evidence="8">
    <location>
        <begin position="82"/>
        <end position="183"/>
    </location>
</feature>
<dbReference type="Proteomes" id="UP000710385">
    <property type="component" value="Unassembled WGS sequence"/>
</dbReference>
<dbReference type="InterPro" id="IPR034137">
    <property type="entry name" value="TOPRIM_RecR"/>
</dbReference>
<keyword evidence="6 7" id="KW-0234">DNA repair</keyword>
<evidence type="ECO:0000256" key="1">
    <source>
        <dbReference type="ARBA" id="ARBA00022723"/>
    </source>
</evidence>
<accession>A0A928TPN2</accession>
<evidence type="ECO:0000313" key="10">
    <source>
        <dbReference type="Proteomes" id="UP000710385"/>
    </source>
</evidence>